<dbReference type="Proteomes" id="UP000438288">
    <property type="component" value="Unassembled WGS sequence"/>
</dbReference>
<dbReference type="EMBL" id="WDCP01000103">
    <property type="protein sequence ID" value="KAB6336006.1"/>
    <property type="molecule type" value="Genomic_DNA"/>
</dbReference>
<evidence type="ECO:0000313" key="2">
    <source>
        <dbReference type="Proteomes" id="UP000438288"/>
    </source>
</evidence>
<name>A0A414G7P8_9BACE</name>
<dbReference type="RefSeq" id="WP_010536482.1">
    <property type="nucleotide sequence ID" value="NZ_JABFCE010000098.1"/>
</dbReference>
<organism evidence="1 2">
    <name type="scientific">Bacteroides xylanisolvens</name>
    <dbReference type="NCBI Taxonomy" id="371601"/>
    <lineage>
        <taxon>Bacteria</taxon>
        <taxon>Pseudomonadati</taxon>
        <taxon>Bacteroidota</taxon>
        <taxon>Bacteroidia</taxon>
        <taxon>Bacteroidales</taxon>
        <taxon>Bacteroidaceae</taxon>
        <taxon>Bacteroides</taxon>
    </lineage>
</organism>
<evidence type="ECO:0000313" key="1">
    <source>
        <dbReference type="EMBL" id="KAB6336006.1"/>
    </source>
</evidence>
<protein>
    <submittedName>
        <fullName evidence="1">Uncharacterized protein</fullName>
    </submittedName>
</protein>
<gene>
    <name evidence="1" type="ORF">GAZ43_24265</name>
</gene>
<proteinExistence type="predicted"/>
<reference evidence="1 2" key="1">
    <citation type="journal article" date="2019" name="Nat. Med.">
        <title>A library of human gut bacterial isolates paired with longitudinal multiomics data enables mechanistic microbiome research.</title>
        <authorList>
            <person name="Poyet M."/>
            <person name="Groussin M."/>
            <person name="Gibbons S.M."/>
            <person name="Avila-Pacheco J."/>
            <person name="Jiang X."/>
            <person name="Kearney S.M."/>
            <person name="Perrotta A.R."/>
            <person name="Berdy B."/>
            <person name="Zhao S."/>
            <person name="Lieberman T.D."/>
            <person name="Swanson P.K."/>
            <person name="Smith M."/>
            <person name="Roesemann S."/>
            <person name="Alexander J.E."/>
            <person name="Rich S.A."/>
            <person name="Livny J."/>
            <person name="Vlamakis H."/>
            <person name="Clish C."/>
            <person name="Bullock K."/>
            <person name="Deik A."/>
            <person name="Scott J."/>
            <person name="Pierce K.A."/>
            <person name="Xavier R.J."/>
            <person name="Alm E.J."/>
        </authorList>
    </citation>
    <scope>NUCLEOTIDE SEQUENCE [LARGE SCALE GENOMIC DNA]</scope>
    <source>
        <strain evidence="1 2">BIOML-A16</strain>
    </source>
</reference>
<comment type="caution">
    <text evidence="1">The sequence shown here is derived from an EMBL/GenBank/DDBJ whole genome shotgun (WGS) entry which is preliminary data.</text>
</comment>
<dbReference type="AlphaFoldDB" id="A0A414G7P8"/>
<accession>A0A414G7P8</accession>
<sequence length="219" mass="25403">MKKLLSITMLLISSIVIYAQEDVTKFLGIPVDGSKSEMIQKLKAKGYTSSQHNKDILVGEFNGTDVNIHIATNNNKVCRIMVCDANNIDERSIQIRFNKLCEQFKNNSKYLSLEENQTISEDEDISYEMTVHKKRYEAIFYQKTDTIAVAKMLMSALSPKYTTEQLANPTEELQSEMVKLSIEYLMKRPVWFMISDFQGKYYITMYYDNEYNRANGEDL</sequence>